<dbReference type="GO" id="GO:0030246">
    <property type="term" value="F:carbohydrate binding"/>
    <property type="evidence" value="ECO:0007669"/>
    <property type="project" value="UniProtKB-KW"/>
</dbReference>
<dbReference type="GO" id="GO:0004674">
    <property type="term" value="F:protein serine/threonine kinase activity"/>
    <property type="evidence" value="ECO:0007669"/>
    <property type="project" value="UniProtKB-KW"/>
</dbReference>
<dbReference type="Pfam" id="PF01453">
    <property type="entry name" value="B_lectin"/>
    <property type="match status" value="1"/>
</dbReference>
<evidence type="ECO:0000256" key="23">
    <source>
        <dbReference type="SAM" id="SignalP"/>
    </source>
</evidence>
<dbReference type="InterPro" id="IPR000742">
    <property type="entry name" value="EGF"/>
</dbReference>
<dbReference type="FunFam" id="2.90.10.10:FF:000016">
    <property type="entry name" value="G-type lectin S-receptor-like serine/threonine-protein kinase"/>
    <property type="match status" value="1"/>
</dbReference>
<dbReference type="SUPFAM" id="SSF51110">
    <property type="entry name" value="alpha-D-mannose-specific plant lectins"/>
    <property type="match status" value="1"/>
</dbReference>
<keyword evidence="13 22" id="KW-1133">Transmembrane helix</keyword>
<evidence type="ECO:0000256" key="22">
    <source>
        <dbReference type="SAM" id="Phobius"/>
    </source>
</evidence>
<dbReference type="GO" id="GO:0048544">
    <property type="term" value="P:recognition of pollen"/>
    <property type="evidence" value="ECO:0007669"/>
    <property type="project" value="InterPro"/>
</dbReference>
<feature type="compositionally biased region" description="Low complexity" evidence="21">
    <location>
        <begin position="596"/>
        <end position="614"/>
    </location>
</feature>
<evidence type="ECO:0000256" key="6">
    <source>
        <dbReference type="ARBA" id="ARBA00022692"/>
    </source>
</evidence>
<keyword evidence="9" id="KW-0677">Repeat</keyword>
<evidence type="ECO:0000259" key="25">
    <source>
        <dbReference type="PROSITE" id="PS50927"/>
    </source>
</evidence>
<dbReference type="Gene3D" id="1.10.510.10">
    <property type="entry name" value="Transferase(Phosphotransferase) domain 1"/>
    <property type="match status" value="1"/>
</dbReference>
<feature type="signal peptide" evidence="23">
    <location>
        <begin position="1"/>
        <end position="26"/>
    </location>
</feature>
<dbReference type="EMBL" id="JAKOGI010000688">
    <property type="protein sequence ID" value="KAJ8431432.1"/>
    <property type="molecule type" value="Genomic_DNA"/>
</dbReference>
<comment type="catalytic activity">
    <reaction evidence="19">
        <text>L-seryl-[protein] + ATP = O-phospho-L-seryl-[protein] + ADP + H(+)</text>
        <dbReference type="Rhea" id="RHEA:17989"/>
        <dbReference type="Rhea" id="RHEA-COMP:9863"/>
        <dbReference type="Rhea" id="RHEA-COMP:11604"/>
        <dbReference type="ChEBI" id="CHEBI:15378"/>
        <dbReference type="ChEBI" id="CHEBI:29999"/>
        <dbReference type="ChEBI" id="CHEBI:30616"/>
        <dbReference type="ChEBI" id="CHEBI:83421"/>
        <dbReference type="ChEBI" id="CHEBI:456216"/>
        <dbReference type="EC" id="2.7.11.1"/>
    </reaction>
</comment>
<evidence type="ECO:0000256" key="13">
    <source>
        <dbReference type="ARBA" id="ARBA00022989"/>
    </source>
</evidence>
<dbReference type="InterPro" id="IPR000858">
    <property type="entry name" value="S_locus_glycoprot_dom"/>
</dbReference>
<organism evidence="26 27">
    <name type="scientific">Carnegiea gigantea</name>
    <dbReference type="NCBI Taxonomy" id="171969"/>
    <lineage>
        <taxon>Eukaryota</taxon>
        <taxon>Viridiplantae</taxon>
        <taxon>Streptophyta</taxon>
        <taxon>Embryophyta</taxon>
        <taxon>Tracheophyta</taxon>
        <taxon>Spermatophyta</taxon>
        <taxon>Magnoliopsida</taxon>
        <taxon>eudicotyledons</taxon>
        <taxon>Gunneridae</taxon>
        <taxon>Pentapetalae</taxon>
        <taxon>Caryophyllales</taxon>
        <taxon>Cactineae</taxon>
        <taxon>Cactaceae</taxon>
        <taxon>Cactoideae</taxon>
        <taxon>Echinocereeae</taxon>
        <taxon>Carnegiea</taxon>
    </lineage>
</organism>
<evidence type="ECO:0000259" key="24">
    <source>
        <dbReference type="PROSITE" id="PS50026"/>
    </source>
</evidence>
<comment type="caution">
    <text evidence="20">Lacks conserved residue(s) required for the propagation of feature annotation.</text>
</comment>
<keyword evidence="17" id="KW-0325">Glycoprotein</keyword>
<dbReference type="Pfam" id="PF00954">
    <property type="entry name" value="S_locus_glycop"/>
    <property type="match status" value="1"/>
</dbReference>
<feature type="chain" id="PRO_5040312844" description="non-specific serine/threonine protein kinase" evidence="23">
    <location>
        <begin position="27"/>
        <end position="632"/>
    </location>
</feature>
<comment type="caution">
    <text evidence="26">The sequence shown here is derived from an EMBL/GenBank/DDBJ whole genome shotgun (WGS) entry which is preliminary data.</text>
</comment>
<dbReference type="OrthoDB" id="1918782at2759"/>
<dbReference type="PANTHER" id="PTHR47974">
    <property type="entry name" value="OS07G0415500 PROTEIN"/>
    <property type="match status" value="1"/>
</dbReference>
<evidence type="ECO:0000256" key="18">
    <source>
        <dbReference type="ARBA" id="ARBA00047899"/>
    </source>
</evidence>
<evidence type="ECO:0000256" key="11">
    <source>
        <dbReference type="ARBA" id="ARBA00022777"/>
    </source>
</evidence>
<gene>
    <name evidence="26" type="ORF">Cgig2_014925</name>
</gene>
<dbReference type="PANTHER" id="PTHR47974:SF9">
    <property type="entry name" value="RECEPTOR-LIKE SERINE_THREONINE-PROTEIN KINASE"/>
    <property type="match status" value="1"/>
</dbReference>
<evidence type="ECO:0000313" key="26">
    <source>
        <dbReference type="EMBL" id="KAJ8431432.1"/>
    </source>
</evidence>
<evidence type="ECO:0000256" key="14">
    <source>
        <dbReference type="ARBA" id="ARBA00023136"/>
    </source>
</evidence>
<protein>
    <recommendedName>
        <fullName evidence="2">non-specific serine/threonine protein kinase</fullName>
        <ecNumber evidence="2">2.7.11.1</ecNumber>
    </recommendedName>
</protein>
<evidence type="ECO:0000256" key="1">
    <source>
        <dbReference type="ARBA" id="ARBA00004251"/>
    </source>
</evidence>
<evidence type="ECO:0000256" key="4">
    <source>
        <dbReference type="ARBA" id="ARBA00022527"/>
    </source>
</evidence>
<name>A0A9Q1JV41_9CARY</name>
<dbReference type="Pfam" id="PF08276">
    <property type="entry name" value="PAN_2"/>
    <property type="match status" value="1"/>
</dbReference>
<feature type="transmembrane region" description="Helical" evidence="22">
    <location>
        <begin position="427"/>
        <end position="450"/>
    </location>
</feature>
<dbReference type="PROSITE" id="PS50927">
    <property type="entry name" value="BULB_LECTIN"/>
    <property type="match status" value="2"/>
</dbReference>
<sequence>MLKREKYTVDLAPFLCLFIFLCFADAADVLPGAVLYASNPNQAWSSPNNDFSIHFLPISASTFSLCITYGASIPIWAPFAGEVDGKSSFRFLSDGNLRLINGSGAVVWESNTAHLGVSHATLENSGNFVLKNGSVSVWHSFEHVADTLVPSQSFGAGSVLTSGSYSFRLNRNGNVTLKWNDSIVYWTLGLNSSVNDNLINPTLFLQEIGILSLSDASLSRPVTMAYSSDFGEGNNPFRFLKLDNDGNLRIYSASKDSNTATVRWTGVRDQCEVYGYCGNMGICSYNATGSPTCSCPSKNFDLVDPSDSRKGCKRKIEIKDCPGNATLLPMNHTRFFTYPPETSSDVYILGITACRSNCLSGSSCVASTILADVTGQCHIKTSNFVSGYQSPTIPGSSFIKVCSPIEPNPLPPLEGAGDYKGWRLRTWIVVVLAALSGLLGLVIFGGIVWWSCFSSNPEFEGAYAQYILLEYASGTPVQFSYKSLRKATKGFQVKLGSGGFGAKGNVVCIVDKQLGDKFDIEQAMRVIQVSFWCIQEQPALRPMMGKVVQMLEGIMQIEKPPLFKASREDIGGASSICVSNSIRVRSAPCASEPALSSSSTMQPSSPSSIHMSSITRVDPERYVTPTLHVTLT</sequence>
<evidence type="ECO:0000256" key="19">
    <source>
        <dbReference type="ARBA" id="ARBA00048679"/>
    </source>
</evidence>
<dbReference type="SMART" id="SM00108">
    <property type="entry name" value="B_lectin"/>
    <property type="match status" value="1"/>
</dbReference>
<dbReference type="FunFam" id="2.90.10.10:FF:000025">
    <property type="entry name" value="G-type lectin S-receptor-like serine/threonine-protein kinase"/>
    <property type="match status" value="1"/>
</dbReference>
<feature type="domain" description="EGF-like" evidence="24">
    <location>
        <begin position="267"/>
        <end position="306"/>
    </location>
</feature>
<keyword evidence="10" id="KW-0547">Nucleotide-binding</keyword>
<keyword evidence="5" id="KW-0808">Transferase</keyword>
<dbReference type="Proteomes" id="UP001153076">
    <property type="component" value="Unassembled WGS sequence"/>
</dbReference>
<feature type="transmembrane region" description="Helical" evidence="22">
    <location>
        <begin position="55"/>
        <end position="77"/>
    </location>
</feature>
<keyword evidence="7 23" id="KW-0732">Signal</keyword>
<feature type="domain" description="Bulb-type lectin" evidence="25">
    <location>
        <begin position="145"/>
        <end position="263"/>
    </location>
</feature>
<evidence type="ECO:0000256" key="8">
    <source>
        <dbReference type="ARBA" id="ARBA00022734"/>
    </source>
</evidence>
<dbReference type="Gene3D" id="2.90.10.10">
    <property type="entry name" value="Bulb-type lectin domain"/>
    <property type="match status" value="2"/>
</dbReference>
<reference evidence="26" key="1">
    <citation type="submission" date="2022-04" db="EMBL/GenBank/DDBJ databases">
        <title>Carnegiea gigantea Genome sequencing and assembly v2.</title>
        <authorList>
            <person name="Copetti D."/>
            <person name="Sanderson M.J."/>
            <person name="Burquez A."/>
            <person name="Wojciechowski M.F."/>
        </authorList>
    </citation>
    <scope>NUCLEOTIDE SEQUENCE</scope>
    <source>
        <strain evidence="26">SGP5-SGP5p</strain>
        <tissue evidence="26">Aerial part</tissue>
    </source>
</reference>
<accession>A0A9Q1JV41</accession>
<evidence type="ECO:0000256" key="3">
    <source>
        <dbReference type="ARBA" id="ARBA00022475"/>
    </source>
</evidence>
<dbReference type="GO" id="GO:0005886">
    <property type="term" value="C:plasma membrane"/>
    <property type="evidence" value="ECO:0007669"/>
    <property type="project" value="UniProtKB-SubCell"/>
</dbReference>
<dbReference type="InterPro" id="IPR001480">
    <property type="entry name" value="Bulb-type_lectin_dom"/>
</dbReference>
<keyword evidence="6 22" id="KW-0812">Transmembrane</keyword>
<keyword evidence="3" id="KW-1003">Cell membrane</keyword>
<dbReference type="PROSITE" id="PS50026">
    <property type="entry name" value="EGF_3"/>
    <property type="match status" value="1"/>
</dbReference>
<evidence type="ECO:0000256" key="16">
    <source>
        <dbReference type="ARBA" id="ARBA00023170"/>
    </source>
</evidence>
<proteinExistence type="predicted"/>
<evidence type="ECO:0000256" key="21">
    <source>
        <dbReference type="SAM" id="MobiDB-lite"/>
    </source>
</evidence>
<evidence type="ECO:0000256" key="9">
    <source>
        <dbReference type="ARBA" id="ARBA00022737"/>
    </source>
</evidence>
<dbReference type="EC" id="2.7.11.1" evidence="2"/>
<dbReference type="InterPro" id="IPR003609">
    <property type="entry name" value="Pan_app"/>
</dbReference>
<feature type="domain" description="Bulb-type lectin" evidence="25">
    <location>
        <begin position="26"/>
        <end position="143"/>
    </location>
</feature>
<keyword evidence="4" id="KW-0723">Serine/threonine-protein kinase</keyword>
<keyword evidence="8" id="KW-0430">Lectin</keyword>
<evidence type="ECO:0000313" key="27">
    <source>
        <dbReference type="Proteomes" id="UP001153076"/>
    </source>
</evidence>
<comment type="catalytic activity">
    <reaction evidence="18">
        <text>L-threonyl-[protein] + ATP = O-phospho-L-threonyl-[protein] + ADP + H(+)</text>
        <dbReference type="Rhea" id="RHEA:46608"/>
        <dbReference type="Rhea" id="RHEA-COMP:11060"/>
        <dbReference type="Rhea" id="RHEA-COMP:11605"/>
        <dbReference type="ChEBI" id="CHEBI:15378"/>
        <dbReference type="ChEBI" id="CHEBI:30013"/>
        <dbReference type="ChEBI" id="CHEBI:30616"/>
        <dbReference type="ChEBI" id="CHEBI:61977"/>
        <dbReference type="ChEBI" id="CHEBI:456216"/>
        <dbReference type="EC" id="2.7.11.1"/>
    </reaction>
</comment>
<evidence type="ECO:0000256" key="15">
    <source>
        <dbReference type="ARBA" id="ARBA00023157"/>
    </source>
</evidence>
<keyword evidence="11" id="KW-0418">Kinase</keyword>
<keyword evidence="12" id="KW-0067">ATP-binding</keyword>
<dbReference type="InterPro" id="IPR036426">
    <property type="entry name" value="Bulb-type_lectin_dom_sf"/>
</dbReference>
<keyword evidence="14 22" id="KW-0472">Membrane</keyword>
<evidence type="ECO:0000256" key="5">
    <source>
        <dbReference type="ARBA" id="ARBA00022679"/>
    </source>
</evidence>
<evidence type="ECO:0000256" key="17">
    <source>
        <dbReference type="ARBA" id="ARBA00023180"/>
    </source>
</evidence>
<evidence type="ECO:0000256" key="2">
    <source>
        <dbReference type="ARBA" id="ARBA00012513"/>
    </source>
</evidence>
<feature type="region of interest" description="Disordered" evidence="21">
    <location>
        <begin position="593"/>
        <end position="615"/>
    </location>
</feature>
<comment type="subcellular location">
    <subcellularLocation>
        <location evidence="1">Cell membrane</location>
        <topology evidence="1">Single-pass type I membrane protein</topology>
    </subcellularLocation>
</comment>
<keyword evidence="27" id="KW-1185">Reference proteome</keyword>
<keyword evidence="16" id="KW-0675">Receptor</keyword>
<keyword evidence="20" id="KW-0245">EGF-like domain</keyword>
<evidence type="ECO:0000256" key="12">
    <source>
        <dbReference type="ARBA" id="ARBA00022840"/>
    </source>
</evidence>
<evidence type="ECO:0000256" key="10">
    <source>
        <dbReference type="ARBA" id="ARBA00022741"/>
    </source>
</evidence>
<dbReference type="AlphaFoldDB" id="A0A9Q1JV41"/>
<evidence type="ECO:0000256" key="7">
    <source>
        <dbReference type="ARBA" id="ARBA00022729"/>
    </source>
</evidence>
<keyword evidence="15" id="KW-1015">Disulfide bond</keyword>
<evidence type="ECO:0000256" key="20">
    <source>
        <dbReference type="PROSITE-ProRule" id="PRU00076"/>
    </source>
</evidence>
<dbReference type="GO" id="GO:0005524">
    <property type="term" value="F:ATP binding"/>
    <property type="evidence" value="ECO:0007669"/>
    <property type="project" value="UniProtKB-KW"/>
</dbReference>